<dbReference type="PANTHER" id="PTHR30451">
    <property type="entry name" value="OUTER MEMBRANE USHER PROTEIN"/>
    <property type="match status" value="1"/>
</dbReference>
<dbReference type="Pfam" id="PF13953">
    <property type="entry name" value="PapC_C"/>
    <property type="match status" value="1"/>
</dbReference>
<proteinExistence type="inferred from homology"/>
<evidence type="ECO:0000256" key="2">
    <source>
        <dbReference type="ARBA" id="ARBA00008064"/>
    </source>
</evidence>
<dbReference type="PANTHER" id="PTHR30451:SF21">
    <property type="entry name" value="FIMBRIAL USHER DOMAIN-CONTAINING PROTEIN YDET-RELATED"/>
    <property type="match status" value="1"/>
</dbReference>
<keyword evidence="3" id="KW-0813">Transport</keyword>
<dbReference type="EMBL" id="DACXIC010000017">
    <property type="protein sequence ID" value="HAU4357635.1"/>
    <property type="molecule type" value="Genomic_DNA"/>
</dbReference>
<evidence type="ECO:0000256" key="7">
    <source>
        <dbReference type="ARBA" id="ARBA00023136"/>
    </source>
</evidence>
<feature type="domain" description="PapC-like C-terminal" evidence="9">
    <location>
        <begin position="340"/>
        <end position="404"/>
    </location>
</feature>
<comment type="similarity">
    <text evidence="2">Belongs to the fimbrial export usher family.</text>
</comment>
<sequence>RFLYNKSLTDTGTNIQLVGYRYSTRGYFSFADTTYNRMSGYNVETQDGVVQMKPKFTDYYNLAYNKRGRVQLSVTQQLGRTATLYLSGSHQTYWGTSSADQQLQAGLNAAVDDINWTLSYSLTRNAWQQGRDQMLALNVSIPFSHWMRSDSTSAWRNGNASYSMSNDLNGRTTSLAGLYGTLLEDNNLSYSVQTGYAGGGDGNSGGTGYAALNYRGGYGNANVGYSRSDGIRQLYYGLSGGVLAHADGVTLSQPMNDTVVLIKAPGADGVKVENQTGVRTDWRGYAVLPYATEYRENRVALDTNTLANNVDLDDAVVSIVPTHGAIARAEFKASVGMKLLMTLTHNGKPVPFGAIASAVDSQASSIVADNGQVYLSGMPLAGKVRAKWGEGPNASCEASYSLPPESQNQALSQLSAACR</sequence>
<evidence type="ECO:0000256" key="6">
    <source>
        <dbReference type="ARBA" id="ARBA00022729"/>
    </source>
</evidence>
<evidence type="ECO:0000313" key="11">
    <source>
        <dbReference type="Proteomes" id="UP000868497"/>
    </source>
</evidence>
<comment type="caution">
    <text evidence="10">The sequence shown here is derived from an EMBL/GenBank/DDBJ whole genome shotgun (WGS) entry which is preliminary data.</text>
</comment>
<dbReference type="AlphaFoldDB" id="A0AAD3UL31"/>
<keyword evidence="5" id="KW-0812">Transmembrane</keyword>
<evidence type="ECO:0000259" key="9">
    <source>
        <dbReference type="Pfam" id="PF13953"/>
    </source>
</evidence>
<comment type="subcellular location">
    <subcellularLocation>
        <location evidence="1">Cell outer membrane</location>
        <topology evidence="1">Multi-pass membrane protein</topology>
    </subcellularLocation>
</comment>
<keyword evidence="8" id="KW-0998">Cell outer membrane</keyword>
<dbReference type="InterPro" id="IPR000015">
    <property type="entry name" value="Fimb_usher"/>
</dbReference>
<dbReference type="FunFam" id="2.60.40.2610:FF:000001">
    <property type="entry name" value="Outer membrane fimbrial usher protein"/>
    <property type="match status" value="1"/>
</dbReference>
<dbReference type="GO" id="GO:0009279">
    <property type="term" value="C:cell outer membrane"/>
    <property type="evidence" value="ECO:0007669"/>
    <property type="project" value="UniProtKB-SubCell"/>
</dbReference>
<dbReference type="GO" id="GO:0009297">
    <property type="term" value="P:pilus assembly"/>
    <property type="evidence" value="ECO:0007669"/>
    <property type="project" value="InterPro"/>
</dbReference>
<evidence type="ECO:0000256" key="5">
    <source>
        <dbReference type="ARBA" id="ARBA00022692"/>
    </source>
</evidence>
<organism evidence="10 11">
    <name type="scientific">Klebsiella oxytoca</name>
    <dbReference type="NCBI Taxonomy" id="571"/>
    <lineage>
        <taxon>Bacteria</taxon>
        <taxon>Pseudomonadati</taxon>
        <taxon>Pseudomonadota</taxon>
        <taxon>Gammaproteobacteria</taxon>
        <taxon>Enterobacterales</taxon>
        <taxon>Enterobacteriaceae</taxon>
        <taxon>Klebsiella/Raoultella group</taxon>
        <taxon>Klebsiella</taxon>
    </lineage>
</organism>
<dbReference type="GO" id="GO:0015473">
    <property type="term" value="F:fimbrial usher porin activity"/>
    <property type="evidence" value="ECO:0007669"/>
    <property type="project" value="InterPro"/>
</dbReference>
<dbReference type="Gene3D" id="2.60.40.2610">
    <property type="entry name" value="Outer membrane usher protein FimD, plug domain"/>
    <property type="match status" value="1"/>
</dbReference>
<feature type="non-terminal residue" evidence="10">
    <location>
        <position position="1"/>
    </location>
</feature>
<keyword evidence="7" id="KW-0472">Membrane</keyword>
<dbReference type="InterPro" id="IPR042186">
    <property type="entry name" value="FimD_plug_dom"/>
</dbReference>
<evidence type="ECO:0000256" key="4">
    <source>
        <dbReference type="ARBA" id="ARBA00022452"/>
    </source>
</evidence>
<reference evidence="10" key="2">
    <citation type="submission" date="2019-09" db="EMBL/GenBank/DDBJ databases">
        <authorList>
            <consortium name="NCBI Pathogen Detection Project"/>
        </authorList>
    </citation>
    <scope>NUCLEOTIDE SEQUENCE</scope>
    <source>
        <strain evidence="10">AUSMDU00005748</strain>
    </source>
</reference>
<dbReference type="Gene3D" id="2.60.40.2070">
    <property type="match status" value="1"/>
</dbReference>
<evidence type="ECO:0000256" key="1">
    <source>
        <dbReference type="ARBA" id="ARBA00004571"/>
    </source>
</evidence>
<gene>
    <name evidence="10" type="ORF">F6W21_14995</name>
</gene>
<keyword evidence="4" id="KW-1134">Transmembrane beta strand</keyword>
<accession>A0AAD3UL31</accession>
<dbReference type="Pfam" id="PF00577">
    <property type="entry name" value="Usher"/>
    <property type="match status" value="1"/>
</dbReference>
<dbReference type="InterPro" id="IPR043142">
    <property type="entry name" value="PapC-like_C_sf"/>
</dbReference>
<name>A0AAD3UL31_KLEOX</name>
<reference evidence="10" key="1">
    <citation type="journal article" date="2018" name="Genome Biol.">
        <title>SKESA: strategic k-mer extension for scrupulous assemblies.</title>
        <authorList>
            <person name="Souvorov A."/>
            <person name="Agarwala R."/>
            <person name="Lipman D.J."/>
        </authorList>
    </citation>
    <scope>NUCLEOTIDE SEQUENCE</scope>
    <source>
        <strain evidence="10">AUSMDU00005748</strain>
    </source>
</reference>
<dbReference type="FunFam" id="2.60.40.2070:FF:000001">
    <property type="entry name" value="Fimbrial outer membrane usher protein"/>
    <property type="match status" value="1"/>
</dbReference>
<evidence type="ECO:0000256" key="3">
    <source>
        <dbReference type="ARBA" id="ARBA00022448"/>
    </source>
</evidence>
<evidence type="ECO:0000256" key="8">
    <source>
        <dbReference type="ARBA" id="ARBA00023237"/>
    </source>
</evidence>
<protein>
    <submittedName>
        <fullName evidence="10">Fimbria/pilus outer membrane usher protein</fullName>
    </submittedName>
</protein>
<dbReference type="Proteomes" id="UP000868497">
    <property type="component" value="Unassembled WGS sequence"/>
</dbReference>
<evidence type="ECO:0000313" key="10">
    <source>
        <dbReference type="EMBL" id="HAU4357635.1"/>
    </source>
</evidence>
<keyword evidence="6" id="KW-0732">Signal</keyword>
<dbReference type="InterPro" id="IPR025949">
    <property type="entry name" value="PapC-like_C"/>
</dbReference>